<dbReference type="EMBL" id="CP002454">
    <property type="protein sequence ID" value="ADV67205.1"/>
    <property type="molecule type" value="Genomic_DNA"/>
</dbReference>
<dbReference type="AlphaFoldDB" id="E8U816"/>
<proteinExistence type="predicted"/>
<dbReference type="NCBIfam" id="NF038402">
    <property type="entry name" value="TroA_like"/>
    <property type="match status" value="1"/>
</dbReference>
<dbReference type="RefSeq" id="WP_013556710.1">
    <property type="nucleotide sequence ID" value="NC_014958.1"/>
</dbReference>
<dbReference type="Pfam" id="PF01497">
    <property type="entry name" value="Peripla_BP_2"/>
    <property type="match status" value="1"/>
</dbReference>
<dbReference type="InterPro" id="IPR002491">
    <property type="entry name" value="ABC_transptr_periplasmic_BD"/>
</dbReference>
<dbReference type="SUPFAM" id="SSF53807">
    <property type="entry name" value="Helical backbone' metal receptor"/>
    <property type="match status" value="1"/>
</dbReference>
<dbReference type="HOGENOM" id="CLU_038034_2_8_0"/>
<keyword evidence="4" id="KW-1185">Reference proteome</keyword>
<reference evidence="4" key="2">
    <citation type="submission" date="2011-01" db="EMBL/GenBank/DDBJ databases">
        <title>The complete genome of Deinococcus maricopensis DSM 21211.</title>
        <authorList>
            <consortium name="US DOE Joint Genome Institute (JGI-PGF)"/>
            <person name="Lucas S."/>
            <person name="Copeland A."/>
            <person name="Lapidus A."/>
            <person name="Goodwin L."/>
            <person name="Pitluck S."/>
            <person name="Kyrpides N."/>
            <person name="Mavromatis K."/>
            <person name="Pagani I."/>
            <person name="Ivanova N."/>
            <person name="Ovchinnikova G."/>
            <person name="Zeytun A."/>
            <person name="Detter J.C."/>
            <person name="Han C."/>
            <person name="Land M."/>
            <person name="Hauser L."/>
            <person name="Markowitz V."/>
            <person name="Cheng J.-F."/>
            <person name="Hugenholtz P."/>
            <person name="Woyke T."/>
            <person name="Wu D."/>
            <person name="Pukall R."/>
            <person name="Gehrich-Schroeter G."/>
            <person name="Brambilla E."/>
            <person name="Klenk H.-P."/>
            <person name="Eisen J.A."/>
        </authorList>
    </citation>
    <scope>NUCLEOTIDE SEQUENCE [LARGE SCALE GENOMIC DNA]</scope>
    <source>
        <strain evidence="4">DSM 21211 / LMG 22137 / NRRL B-23946 / LB-34</strain>
    </source>
</reference>
<evidence type="ECO:0000313" key="4">
    <source>
        <dbReference type="Proteomes" id="UP000008635"/>
    </source>
</evidence>
<feature type="domain" description="Fe/B12 periplasmic-binding" evidence="2">
    <location>
        <begin position="2"/>
        <end position="243"/>
    </location>
</feature>
<name>E8U816_DEIML</name>
<evidence type="ECO:0000256" key="1">
    <source>
        <dbReference type="ARBA" id="ARBA00022729"/>
    </source>
</evidence>
<dbReference type="PANTHER" id="PTHR42860:SF2">
    <property type="entry name" value="BLL4160 PROTEIN"/>
    <property type="match status" value="1"/>
</dbReference>
<accession>E8U816</accession>
<dbReference type="KEGG" id="dmr:Deima_1556"/>
<gene>
    <name evidence="3" type="ordered locus">Deima_1556</name>
</gene>
<dbReference type="Proteomes" id="UP000008635">
    <property type="component" value="Chromosome"/>
</dbReference>
<dbReference type="InterPro" id="IPR054828">
    <property type="entry name" value="Vit_B12_bind_prot"/>
</dbReference>
<sequence>MRVASLTPSNTEIVTALGLAHTLVGVDDHTDDPQAAHAARLGPDLSIDVDRLAALRPDLVLTSLSVPGMERVVEAVERASLPHLTLDPVTLADVTRDLHTVGAALGVPDRADALARDFERDLAAWRVHAPTPPRVLVEWWPKPVIGAARDSWITDLLAGLGAQNALAHLPVRSAPLTPEALRDLQLDLLVLSWCGARKLRPEVAHARGLGVPVACIHERYLGRPGPNLREGARLIAQALGVPA</sequence>
<evidence type="ECO:0000259" key="2">
    <source>
        <dbReference type="PROSITE" id="PS50983"/>
    </source>
</evidence>
<keyword evidence="1" id="KW-0732">Signal</keyword>
<dbReference type="eggNOG" id="COG0614">
    <property type="taxonomic scope" value="Bacteria"/>
</dbReference>
<organism evidence="3 4">
    <name type="scientific">Deinococcus maricopensis (strain DSM 21211 / LMG 22137 / NRRL B-23946 / LB-34)</name>
    <dbReference type="NCBI Taxonomy" id="709986"/>
    <lineage>
        <taxon>Bacteria</taxon>
        <taxon>Thermotogati</taxon>
        <taxon>Deinococcota</taxon>
        <taxon>Deinococci</taxon>
        <taxon>Deinococcales</taxon>
        <taxon>Deinococcaceae</taxon>
        <taxon>Deinococcus</taxon>
    </lineage>
</organism>
<dbReference type="Gene3D" id="3.40.50.1980">
    <property type="entry name" value="Nitrogenase molybdenum iron protein domain"/>
    <property type="match status" value="2"/>
</dbReference>
<reference evidence="3 4" key="1">
    <citation type="journal article" date="2011" name="Stand. Genomic Sci.">
        <title>Complete genome sequence of Deinococcus maricopensis type strain (LB-34).</title>
        <authorList>
            <person name="Pukall R."/>
            <person name="Zeytun A."/>
            <person name="Lucas S."/>
            <person name="Lapidus A."/>
            <person name="Hammon N."/>
            <person name="Deshpande S."/>
            <person name="Nolan M."/>
            <person name="Cheng J.F."/>
            <person name="Pitluck S."/>
            <person name="Liolios K."/>
            <person name="Pagani I."/>
            <person name="Mikhailova N."/>
            <person name="Ivanova N."/>
            <person name="Mavromatis K."/>
            <person name="Pati A."/>
            <person name="Tapia R."/>
            <person name="Han C."/>
            <person name="Goodwin L."/>
            <person name="Chen A."/>
            <person name="Palaniappan K."/>
            <person name="Land M."/>
            <person name="Hauser L."/>
            <person name="Chang Y.J."/>
            <person name="Jeffries C.D."/>
            <person name="Brambilla E.M."/>
            <person name="Rohde M."/>
            <person name="Goker M."/>
            <person name="Detter J.C."/>
            <person name="Woyke T."/>
            <person name="Bristow J."/>
            <person name="Eisen J.A."/>
            <person name="Markowitz V."/>
            <person name="Hugenholtz P."/>
            <person name="Kyrpides N.C."/>
            <person name="Klenk H.P."/>
        </authorList>
    </citation>
    <scope>NUCLEOTIDE SEQUENCE [LARGE SCALE GENOMIC DNA]</scope>
    <source>
        <strain evidence="4">DSM 21211 / LMG 22137 / NRRL B-23946 / LB-34</strain>
    </source>
</reference>
<dbReference type="InterPro" id="IPR051030">
    <property type="entry name" value="Vitamin_B12-ABC_binding"/>
</dbReference>
<protein>
    <submittedName>
        <fullName evidence="3">ABC-type transporter, periplasmic subunit</fullName>
    </submittedName>
</protein>
<evidence type="ECO:0000313" key="3">
    <source>
        <dbReference type="EMBL" id="ADV67205.1"/>
    </source>
</evidence>
<dbReference type="OrthoDB" id="9787772at2"/>
<dbReference type="PROSITE" id="PS50983">
    <property type="entry name" value="FE_B12_PBP"/>
    <property type="match status" value="1"/>
</dbReference>
<dbReference type="PANTHER" id="PTHR42860">
    <property type="entry name" value="VITAMIN B12-BINDING PROTEIN"/>
    <property type="match status" value="1"/>
</dbReference>
<dbReference type="STRING" id="709986.Deima_1556"/>